<dbReference type="STRING" id="1891675.B1H58_14140"/>
<organism evidence="4 5">
    <name type="scientific">Pantoea alhagi</name>
    <dbReference type="NCBI Taxonomy" id="1891675"/>
    <lineage>
        <taxon>Bacteria</taxon>
        <taxon>Pseudomonadati</taxon>
        <taxon>Pseudomonadota</taxon>
        <taxon>Gammaproteobacteria</taxon>
        <taxon>Enterobacterales</taxon>
        <taxon>Erwiniaceae</taxon>
        <taxon>Pantoea</taxon>
    </lineage>
</organism>
<keyword evidence="2" id="KW-0560">Oxidoreductase</keyword>
<gene>
    <name evidence="4" type="ORF">B1H58_14140</name>
</gene>
<evidence type="ECO:0000313" key="5">
    <source>
        <dbReference type="Proteomes" id="UP000192900"/>
    </source>
</evidence>
<dbReference type="InterPro" id="IPR057326">
    <property type="entry name" value="KR_dom"/>
</dbReference>
<dbReference type="RefSeq" id="WP_085071108.1">
    <property type="nucleotide sequence ID" value="NZ_CP019706.1"/>
</dbReference>
<dbReference type="KEGG" id="palh:B1H58_14140"/>
<comment type="similarity">
    <text evidence="1">Belongs to the short-chain dehydrogenases/reductases (SDR) family.</text>
</comment>
<evidence type="ECO:0000256" key="1">
    <source>
        <dbReference type="ARBA" id="ARBA00006484"/>
    </source>
</evidence>
<dbReference type="PANTHER" id="PTHR43477:SF1">
    <property type="entry name" value="DIHYDROANTICAPSIN 7-DEHYDROGENASE"/>
    <property type="match status" value="1"/>
</dbReference>
<dbReference type="Pfam" id="PF13561">
    <property type="entry name" value="adh_short_C2"/>
    <property type="match status" value="1"/>
</dbReference>
<dbReference type="InterPro" id="IPR036291">
    <property type="entry name" value="NAD(P)-bd_dom_sf"/>
</dbReference>
<dbReference type="Proteomes" id="UP000192900">
    <property type="component" value="Chromosome"/>
</dbReference>
<proteinExistence type="inferred from homology"/>
<accession>A0A1W6B7M5</accession>
<dbReference type="AlphaFoldDB" id="A0A1W6B7M5"/>
<protein>
    <submittedName>
        <fullName evidence="4">Oxidoreductase</fullName>
    </submittedName>
</protein>
<dbReference type="SMART" id="SM00822">
    <property type="entry name" value="PKS_KR"/>
    <property type="match status" value="1"/>
</dbReference>
<dbReference type="CDD" id="cd05233">
    <property type="entry name" value="SDR_c"/>
    <property type="match status" value="1"/>
</dbReference>
<sequence>MIQSFQKKIAVITGASSGIGLGIAQELSALGATVIITGRDKNKLELAVSTLGPDACQFQVDVTSLTELNAFYDQIRSRFGRIDILIANAGMGEIEPLGQITPEKFDLQFTTNVRGITFTVQKALPLMKPGSSIVITGSTASINPGEGLSVYGGTKAALRAMVRSWILDIKGTGVRINILSPGPVDTQSLRDFLPEPVDAILQSLRDRSPIGRIGRTEEIAKAVVFLASDDAAYINGAEIFADGGASQI</sequence>
<dbReference type="OrthoDB" id="9803333at2"/>
<dbReference type="FunFam" id="3.40.50.720:FF:000084">
    <property type="entry name" value="Short-chain dehydrogenase reductase"/>
    <property type="match status" value="1"/>
</dbReference>
<evidence type="ECO:0000259" key="3">
    <source>
        <dbReference type="SMART" id="SM00822"/>
    </source>
</evidence>
<dbReference type="GO" id="GO:0016491">
    <property type="term" value="F:oxidoreductase activity"/>
    <property type="evidence" value="ECO:0007669"/>
    <property type="project" value="UniProtKB-KW"/>
</dbReference>
<evidence type="ECO:0000313" key="4">
    <source>
        <dbReference type="EMBL" id="ARJ43054.1"/>
    </source>
</evidence>
<dbReference type="InterPro" id="IPR051122">
    <property type="entry name" value="SDR_DHRS6-like"/>
</dbReference>
<feature type="domain" description="Ketoreductase" evidence="3">
    <location>
        <begin position="8"/>
        <end position="184"/>
    </location>
</feature>
<dbReference type="PRINTS" id="PR00081">
    <property type="entry name" value="GDHRDH"/>
</dbReference>
<reference evidence="4 5" key="1">
    <citation type="submission" date="2017-02" db="EMBL/GenBank/DDBJ databases">
        <title>Complete genome sequence of the drought resistance-promoting endophyte Pantoea alhagi LTYR-11Z.</title>
        <authorList>
            <person name="Zhang L."/>
        </authorList>
    </citation>
    <scope>NUCLEOTIDE SEQUENCE [LARGE SCALE GENOMIC DNA]</scope>
    <source>
        <strain evidence="4 5">LTYR-11Z</strain>
    </source>
</reference>
<name>A0A1W6B7M5_9GAMM</name>
<keyword evidence="5" id="KW-1185">Reference proteome</keyword>
<dbReference type="Gene3D" id="3.40.50.720">
    <property type="entry name" value="NAD(P)-binding Rossmann-like Domain"/>
    <property type="match status" value="1"/>
</dbReference>
<dbReference type="InterPro" id="IPR002347">
    <property type="entry name" value="SDR_fam"/>
</dbReference>
<dbReference type="EMBL" id="CP019706">
    <property type="protein sequence ID" value="ARJ43054.1"/>
    <property type="molecule type" value="Genomic_DNA"/>
</dbReference>
<dbReference type="SUPFAM" id="SSF51735">
    <property type="entry name" value="NAD(P)-binding Rossmann-fold domains"/>
    <property type="match status" value="1"/>
</dbReference>
<evidence type="ECO:0000256" key="2">
    <source>
        <dbReference type="ARBA" id="ARBA00023002"/>
    </source>
</evidence>
<dbReference type="PANTHER" id="PTHR43477">
    <property type="entry name" value="DIHYDROANTICAPSIN 7-DEHYDROGENASE"/>
    <property type="match status" value="1"/>
</dbReference>